<dbReference type="InterPro" id="IPR005162">
    <property type="entry name" value="Retrotrans_gag_dom"/>
</dbReference>
<name>A0AA38TCS6_9ASTR</name>
<feature type="domain" description="CCHC-type" evidence="1">
    <location>
        <begin position="238"/>
        <end position="254"/>
    </location>
</feature>
<dbReference type="GO" id="GO:0003676">
    <property type="term" value="F:nucleic acid binding"/>
    <property type="evidence" value="ECO:0007669"/>
    <property type="project" value="InterPro"/>
</dbReference>
<evidence type="ECO:0000313" key="3">
    <source>
        <dbReference type="Proteomes" id="UP001172457"/>
    </source>
</evidence>
<feature type="domain" description="CCHC-type" evidence="1">
    <location>
        <begin position="264"/>
        <end position="280"/>
    </location>
</feature>
<gene>
    <name evidence="2" type="ORF">OSB04_016836</name>
</gene>
<dbReference type="PANTHER" id="PTHR34482:SF36">
    <property type="entry name" value="RETROTRANSPOSON GAG DOMAIN-CONTAINING PROTEIN"/>
    <property type="match status" value="1"/>
</dbReference>
<dbReference type="PANTHER" id="PTHR34482">
    <property type="entry name" value="DNA DAMAGE-INDUCIBLE PROTEIN 1-LIKE"/>
    <property type="match status" value="1"/>
</dbReference>
<dbReference type="Pfam" id="PF08284">
    <property type="entry name" value="RVP_2"/>
    <property type="match status" value="1"/>
</dbReference>
<dbReference type="AlphaFoldDB" id="A0AA38TCS6"/>
<keyword evidence="3" id="KW-1185">Reference proteome</keyword>
<dbReference type="SUPFAM" id="SSF57756">
    <property type="entry name" value="Retrovirus zinc finger-like domains"/>
    <property type="match status" value="1"/>
</dbReference>
<dbReference type="InterPro" id="IPR036875">
    <property type="entry name" value="Znf_CCHC_sf"/>
</dbReference>
<protein>
    <recommendedName>
        <fullName evidence="1">CCHC-type domain-containing protein</fullName>
    </recommendedName>
</protein>
<evidence type="ECO:0000259" key="1">
    <source>
        <dbReference type="SMART" id="SM00343"/>
    </source>
</evidence>
<accession>A0AA38TCS6</accession>
<dbReference type="Pfam" id="PF03732">
    <property type="entry name" value="Retrotrans_gag"/>
    <property type="match status" value="1"/>
</dbReference>
<sequence>MSVSTLLFADFMMSSEWFSLVNRRGNLNNDNNNVNNCAEDRKVEYASCQLQGRALTWWNIQVQTRGRENAYRHSWEEFKGLLVEEYCPKSEIQKLEAKFWNHAMVGADIDRYTARFMNLRMPHMVTPESKRIDRYLWGLAPEIRGMVTSSNPTTIQAVVALATTLTNDAVRAGTLKLGSVGSKRKSKFQLAKRLQGNTRKGKQLLRAFGVKGQEVGRNSGNYPRCNQCNLHHGRACLICNLCKQKGHLARFCQVGKNTKIGGRVCYECGSLDHFRNVCPRLGRGVNNISTGNQARPTNQGKQGGSARGRAFVIGAEEARRYPEVVTCTFLLNDHYASVLFDTGADRCFVSFEFRPLINLKSKKLPTTYIVEVANGFELEAVGNYKQ</sequence>
<comment type="caution">
    <text evidence="2">The sequence shown here is derived from an EMBL/GenBank/DDBJ whole genome shotgun (WGS) entry which is preliminary data.</text>
</comment>
<dbReference type="InterPro" id="IPR001878">
    <property type="entry name" value="Znf_CCHC"/>
</dbReference>
<organism evidence="2 3">
    <name type="scientific">Centaurea solstitialis</name>
    <name type="common">yellow star-thistle</name>
    <dbReference type="NCBI Taxonomy" id="347529"/>
    <lineage>
        <taxon>Eukaryota</taxon>
        <taxon>Viridiplantae</taxon>
        <taxon>Streptophyta</taxon>
        <taxon>Embryophyta</taxon>
        <taxon>Tracheophyta</taxon>
        <taxon>Spermatophyta</taxon>
        <taxon>Magnoliopsida</taxon>
        <taxon>eudicotyledons</taxon>
        <taxon>Gunneridae</taxon>
        <taxon>Pentapetalae</taxon>
        <taxon>asterids</taxon>
        <taxon>campanulids</taxon>
        <taxon>Asterales</taxon>
        <taxon>Asteraceae</taxon>
        <taxon>Carduoideae</taxon>
        <taxon>Cardueae</taxon>
        <taxon>Centaureinae</taxon>
        <taxon>Centaurea</taxon>
    </lineage>
</organism>
<proteinExistence type="predicted"/>
<dbReference type="GO" id="GO:0008270">
    <property type="term" value="F:zinc ion binding"/>
    <property type="evidence" value="ECO:0007669"/>
    <property type="project" value="InterPro"/>
</dbReference>
<dbReference type="SMART" id="SM00343">
    <property type="entry name" value="ZnF_C2HC"/>
    <property type="match status" value="2"/>
</dbReference>
<dbReference type="EMBL" id="JARYMX010000004">
    <property type="protein sequence ID" value="KAJ9552791.1"/>
    <property type="molecule type" value="Genomic_DNA"/>
</dbReference>
<dbReference type="Gene3D" id="4.10.60.10">
    <property type="entry name" value="Zinc finger, CCHC-type"/>
    <property type="match status" value="1"/>
</dbReference>
<evidence type="ECO:0000313" key="2">
    <source>
        <dbReference type="EMBL" id="KAJ9552791.1"/>
    </source>
</evidence>
<reference evidence="2" key="1">
    <citation type="submission" date="2023-03" db="EMBL/GenBank/DDBJ databases">
        <title>Chromosome-scale reference genome and RAD-based genetic map of yellow starthistle (Centaurea solstitialis) reveal putative structural variation and QTLs associated with invader traits.</title>
        <authorList>
            <person name="Reatini B."/>
            <person name="Cang F.A."/>
            <person name="Jiang Q."/>
            <person name="Mckibben M.T.W."/>
            <person name="Barker M.S."/>
            <person name="Rieseberg L.H."/>
            <person name="Dlugosch K.M."/>
        </authorList>
    </citation>
    <scope>NUCLEOTIDE SEQUENCE</scope>
    <source>
        <strain evidence="2">CAN-66</strain>
        <tissue evidence="2">Leaf</tissue>
    </source>
</reference>
<dbReference type="Proteomes" id="UP001172457">
    <property type="component" value="Chromosome 4"/>
</dbReference>
<dbReference type="CDD" id="cd00303">
    <property type="entry name" value="retropepsin_like"/>
    <property type="match status" value="1"/>
</dbReference>